<organism evidence="2 3">
    <name type="scientific">Chryseobacterium angstadtii</name>
    <dbReference type="NCBI Taxonomy" id="558151"/>
    <lineage>
        <taxon>Bacteria</taxon>
        <taxon>Pseudomonadati</taxon>
        <taxon>Bacteroidota</taxon>
        <taxon>Flavobacteriia</taxon>
        <taxon>Flavobacteriales</taxon>
        <taxon>Weeksellaceae</taxon>
        <taxon>Chryseobacterium group</taxon>
        <taxon>Chryseobacterium</taxon>
    </lineage>
</organism>
<reference evidence="2 3" key="1">
    <citation type="journal article" date="2013" name="Int. J. Syst. Evol. Microbiol.">
        <title>Chryseobacterium angstadtii sp. nov., isolated from a newt tank.</title>
        <authorList>
            <person name="Kirk K.E."/>
            <person name="Hoffman J.A."/>
            <person name="Smith K.A."/>
            <person name="Strahan B.L."/>
            <person name="Failor K.C."/>
            <person name="Krebs J.E."/>
            <person name="Gale A.N."/>
            <person name="Do T.D."/>
            <person name="Sontag T.C."/>
            <person name="Batties A.M."/>
            <person name="Mistiszyn K."/>
            <person name="Newman J.D."/>
        </authorList>
    </citation>
    <scope>NUCLEOTIDE SEQUENCE [LARGE SCALE GENOMIC DNA]</scope>
    <source>
        <strain evidence="2 3">KM</strain>
    </source>
</reference>
<dbReference type="OrthoDB" id="675847at2"/>
<feature type="transmembrane region" description="Helical" evidence="1">
    <location>
        <begin position="6"/>
        <end position="27"/>
    </location>
</feature>
<dbReference type="AlphaFoldDB" id="A0A0J7IEJ1"/>
<keyword evidence="1" id="KW-1133">Transmembrane helix</keyword>
<feature type="transmembrane region" description="Helical" evidence="1">
    <location>
        <begin position="206"/>
        <end position="226"/>
    </location>
</feature>
<protein>
    <submittedName>
        <fullName evidence="2">Uncharacterized protein</fullName>
    </submittedName>
</protein>
<sequence length="235" mass="26734">MDNLPLPLSLLFGVTTFVTLLLFCWVVKNSKSSVVRSQSIIIFLILACWLMIQAALTLNHVYNTHLNSFPPKIVLFGILPAVFIIILLFNVEKGKLFIDNLSLLHITYLNIIRIFVEITLHKLFLYKMVPELMTFKGINFDILMGISAPFIAYHGIKRSKISRNLILCWNIIGLGLLLNIVTIAFLSAPSPVQKMAFDQPNIALLYFPFSWLPTFIVPVVLFGHLVSIRQLLKHK</sequence>
<dbReference type="STRING" id="558151.ACM46_08550"/>
<name>A0A0J7IEJ1_9FLAO</name>
<keyword evidence="3" id="KW-1185">Reference proteome</keyword>
<keyword evidence="1" id="KW-0472">Membrane</keyword>
<dbReference type="Proteomes" id="UP000036261">
    <property type="component" value="Unassembled WGS sequence"/>
</dbReference>
<dbReference type="EMBL" id="LFND01000003">
    <property type="protein sequence ID" value="KMQ64331.1"/>
    <property type="molecule type" value="Genomic_DNA"/>
</dbReference>
<keyword evidence="1" id="KW-0812">Transmembrane</keyword>
<feature type="transmembrane region" description="Helical" evidence="1">
    <location>
        <begin position="73"/>
        <end position="91"/>
    </location>
</feature>
<feature type="transmembrane region" description="Helical" evidence="1">
    <location>
        <begin position="165"/>
        <end position="186"/>
    </location>
</feature>
<evidence type="ECO:0000313" key="3">
    <source>
        <dbReference type="Proteomes" id="UP000036261"/>
    </source>
</evidence>
<feature type="transmembrane region" description="Helical" evidence="1">
    <location>
        <begin position="132"/>
        <end position="153"/>
    </location>
</feature>
<proteinExistence type="predicted"/>
<dbReference type="RefSeq" id="WP_048506237.1">
    <property type="nucleotide sequence ID" value="NZ_LFND01000003.1"/>
</dbReference>
<feature type="transmembrane region" description="Helical" evidence="1">
    <location>
        <begin position="39"/>
        <end position="61"/>
    </location>
</feature>
<gene>
    <name evidence="2" type="ORF">ACM46_08550</name>
</gene>
<feature type="transmembrane region" description="Helical" evidence="1">
    <location>
        <begin position="103"/>
        <end position="126"/>
    </location>
</feature>
<evidence type="ECO:0000256" key="1">
    <source>
        <dbReference type="SAM" id="Phobius"/>
    </source>
</evidence>
<accession>A0A0J7IEJ1</accession>
<dbReference type="PATRIC" id="fig|558151.6.peg.1794"/>
<comment type="caution">
    <text evidence="2">The sequence shown here is derived from an EMBL/GenBank/DDBJ whole genome shotgun (WGS) entry which is preliminary data.</text>
</comment>
<evidence type="ECO:0000313" key="2">
    <source>
        <dbReference type="EMBL" id="KMQ64331.1"/>
    </source>
</evidence>